<sequence>MANKPDHYHHLHHNHHQSSRRLMLVLCFTSALGLGLVAALLCVSSSTFSVSSVSSIWVPVNRPEIQIPNIDSRIVQKILTVPSHLQRSKQSNGSKDHVRFLSATFADLPAPELQWEQMPSAPVPRLDGYSVQIKNLLYVFSGYESLDYVHSHVDVFNFTDNEWCERFDTPKEMANSHLGIVTDGRFVYVVSGQYGPQCRGPTSRSFVLDSTTKTWLEFPSLPAPRYAPATQIWRGRLHVLGGSKENRNAVAYDHWSIAVKDGKALDEWREELPIPRGGPHRACVVANDKLLVIGGQEGDFMAKPNSTIFKCSRRREVPNDFTLSMIPNNTERSSVPNVLVAFQIFNGEVYMMDEEMKWKMLPPMPKNNSHIESAWIIVNNSIVIVGGTTDWHPVTKRLVLVGEIFRFQIDTLKWSVIGRLPYRVKTAMAGYWNGYLYFTSGQRDRGPDNPQPGKVIGDMWRTKLKF</sequence>
<dbReference type="InterPro" id="IPR053256">
    <property type="entry name" value="Kelch_repeat-containing"/>
</dbReference>
<evidence type="ECO:0000313" key="1">
    <source>
        <dbReference type="EMBL" id="CAH2045233.1"/>
    </source>
</evidence>
<reference evidence="1 2" key="1">
    <citation type="submission" date="2022-03" db="EMBL/GenBank/DDBJ databases">
        <authorList>
            <person name="Nunn A."/>
            <person name="Chopra R."/>
            <person name="Nunn A."/>
            <person name="Contreras Garrido A."/>
        </authorList>
    </citation>
    <scope>NUCLEOTIDE SEQUENCE [LARGE SCALE GENOMIC DNA]</scope>
</reference>
<evidence type="ECO:0000313" key="2">
    <source>
        <dbReference type="Proteomes" id="UP000836841"/>
    </source>
</evidence>
<dbReference type="PANTHER" id="PTHR46773">
    <property type="match status" value="1"/>
</dbReference>
<protein>
    <recommendedName>
        <fullName evidence="3">Kelch repeat-containing protein</fullName>
    </recommendedName>
</protein>
<dbReference type="SUPFAM" id="SSF117281">
    <property type="entry name" value="Kelch motif"/>
    <property type="match status" value="2"/>
</dbReference>
<organism evidence="1 2">
    <name type="scientific">Thlaspi arvense</name>
    <name type="common">Field penny-cress</name>
    <dbReference type="NCBI Taxonomy" id="13288"/>
    <lineage>
        <taxon>Eukaryota</taxon>
        <taxon>Viridiplantae</taxon>
        <taxon>Streptophyta</taxon>
        <taxon>Embryophyta</taxon>
        <taxon>Tracheophyta</taxon>
        <taxon>Spermatophyta</taxon>
        <taxon>Magnoliopsida</taxon>
        <taxon>eudicotyledons</taxon>
        <taxon>Gunneridae</taxon>
        <taxon>Pentapetalae</taxon>
        <taxon>rosids</taxon>
        <taxon>malvids</taxon>
        <taxon>Brassicales</taxon>
        <taxon>Brassicaceae</taxon>
        <taxon>Thlaspideae</taxon>
        <taxon>Thlaspi</taxon>
    </lineage>
</organism>
<dbReference type="Pfam" id="PF24681">
    <property type="entry name" value="Kelch_KLHDC2_KLHL20_DRC7"/>
    <property type="match status" value="1"/>
</dbReference>
<name>A0AAU9RM06_THLAR</name>
<accession>A0AAU9RM06</accession>
<dbReference type="PANTHER" id="PTHR46773:SF3">
    <property type="entry name" value="OS08G0128000 PROTEIN"/>
    <property type="match status" value="1"/>
</dbReference>
<dbReference type="Proteomes" id="UP000836841">
    <property type="component" value="Chromosome 2"/>
</dbReference>
<dbReference type="Gene3D" id="2.120.10.80">
    <property type="entry name" value="Kelch-type beta propeller"/>
    <property type="match status" value="2"/>
</dbReference>
<gene>
    <name evidence="1" type="ORF">TAV2_LOCUS7334</name>
</gene>
<evidence type="ECO:0008006" key="3">
    <source>
        <dbReference type="Google" id="ProtNLM"/>
    </source>
</evidence>
<dbReference type="AlphaFoldDB" id="A0AAU9RM06"/>
<proteinExistence type="predicted"/>
<dbReference type="InterPro" id="IPR015915">
    <property type="entry name" value="Kelch-typ_b-propeller"/>
</dbReference>
<dbReference type="EMBL" id="OU466858">
    <property type="protein sequence ID" value="CAH2045233.1"/>
    <property type="molecule type" value="Genomic_DNA"/>
</dbReference>
<keyword evidence="2" id="KW-1185">Reference proteome</keyword>